<evidence type="ECO:0000313" key="1">
    <source>
        <dbReference type="EMBL" id="MTF40621.1"/>
    </source>
</evidence>
<dbReference type="RefSeq" id="WP_015219877.1">
    <property type="nucleotide sequence ID" value="NZ_WMIA01000038.1"/>
</dbReference>
<name>A0A844H043_9CHRO</name>
<dbReference type="EMBL" id="WMIA01000038">
    <property type="protein sequence ID" value="MTF40621.1"/>
    <property type="molecule type" value="Genomic_DNA"/>
</dbReference>
<reference evidence="1 2" key="1">
    <citation type="submission" date="2019-11" db="EMBL/GenBank/DDBJ databases">
        <title>Isolation of a new High Light Tolerant Cyanobacteria.</title>
        <authorList>
            <person name="Dobson Z."/>
            <person name="Vaughn N."/>
            <person name="Vaughn M."/>
            <person name="Fromme P."/>
            <person name="Mazor Y."/>
        </authorList>
    </citation>
    <scope>NUCLEOTIDE SEQUENCE [LARGE SCALE GENOMIC DNA]</scope>
    <source>
        <strain evidence="1 2">0216</strain>
    </source>
</reference>
<sequence length="158" mass="18420">MNSKNLEIFVKTININDYIILNKEKLLPDWQQVPKTIIFLFFRCQHSLNGNNLKSEEIEKERLLLEFYTLGKKFYYHSQNQKILSEVICPKTGFPIYSNKGKEIFITQQLVKRYLPSFKVKTKECGLFHPLWGQAVYPCIILSGAELTINKSIISAIT</sequence>
<dbReference type="Proteomes" id="UP000437131">
    <property type="component" value="Unassembled WGS sequence"/>
</dbReference>
<dbReference type="AlphaFoldDB" id="A0A844H043"/>
<proteinExistence type="predicted"/>
<evidence type="ECO:0000313" key="2">
    <source>
        <dbReference type="Proteomes" id="UP000437131"/>
    </source>
</evidence>
<protein>
    <submittedName>
        <fullName evidence="1">Uncharacterized protein</fullName>
    </submittedName>
</protein>
<organism evidence="1 2">
    <name type="scientific">Cyanobacterium aponinum 0216</name>
    <dbReference type="NCBI Taxonomy" id="2676140"/>
    <lineage>
        <taxon>Bacteria</taxon>
        <taxon>Bacillati</taxon>
        <taxon>Cyanobacteriota</taxon>
        <taxon>Cyanophyceae</taxon>
        <taxon>Oscillatoriophycideae</taxon>
        <taxon>Chroococcales</taxon>
        <taxon>Geminocystaceae</taxon>
        <taxon>Cyanobacterium</taxon>
    </lineage>
</organism>
<accession>A0A844H043</accession>
<comment type="caution">
    <text evidence="1">The sequence shown here is derived from an EMBL/GenBank/DDBJ whole genome shotgun (WGS) entry which is preliminary data.</text>
</comment>
<gene>
    <name evidence="1" type="ORF">GGC33_17070</name>
</gene>